<protein>
    <recommendedName>
        <fullName evidence="5">Glycosyl transferase CAP10 domain-containing protein</fullName>
    </recommendedName>
</protein>
<dbReference type="Proteomes" id="UP000243499">
    <property type="component" value="Chromosome 3"/>
</dbReference>
<evidence type="ECO:0000313" key="6">
    <source>
        <dbReference type="EMBL" id="PAN17289.1"/>
    </source>
</evidence>
<dbReference type="PANTHER" id="PTHR12203">
    <property type="entry name" value="KDEL LYS-ASP-GLU-LEU CONTAINING - RELATED"/>
    <property type="match status" value="1"/>
</dbReference>
<keyword evidence="2" id="KW-0808">Transferase</keyword>
<sequence>MGGYVPAAEGGAGGGRGRGARYPPLSALVVSAIAAFSAVIVLAVIHSAYDDALSRTRTLLGHNLEPTPWHPFPHDKGRPSARAALRCAPSVACLPPLSRPRPPPEATNNASSSSSSAPPGGKPPPRQCPAYFAAIRRDLAPWRRAGGGKGVTRALLDAARQRASMRVTITGGGRRLHVDLYYACVQSRALFTVWSLLQLMRRHPGRVPDVDLMFDCMDRPAVNRTEHEAGDPASPPPPPPPPPLFRYCTTRDHFDIPFPDWSFWGWPETNIEPWSREFKSIKAGAKATKWADRVPTAYWKGNPDVASPLRLALLGCNDTNLWRAEIMRQNWTDEANAGYQHSKLSTQCTHRYKIYAEGFAWSVSLKYILSCGSMALLIEPQYEDFFSRGLDPRVNHWPVSRGPGMCDSIRDAVDWGNANPTEAERVGRRGQRLMQDLRMAAVYDYMLHLLTEYAALMDFRPAPPPTAQEACEGSVLCLADDKQRRFLEASAAEPAAEEPCVLPPE</sequence>
<keyword evidence="4" id="KW-0472">Membrane</keyword>
<name>A0A2S3H848_9POAL</name>
<dbReference type="Pfam" id="PF05686">
    <property type="entry name" value="Glyco_transf_90"/>
    <property type="match status" value="1"/>
</dbReference>
<reference evidence="6" key="1">
    <citation type="submission" date="2018-04" db="EMBL/GenBank/DDBJ databases">
        <title>WGS assembly of Panicum hallii.</title>
        <authorList>
            <person name="Lovell J."/>
            <person name="Jenkins J."/>
            <person name="Lowry D."/>
            <person name="Mamidi S."/>
            <person name="Sreedasyam A."/>
            <person name="Weng X."/>
            <person name="Barry K."/>
            <person name="Bonette J."/>
            <person name="Campitelli B."/>
            <person name="Daum C."/>
            <person name="Gordon S."/>
            <person name="Gould B."/>
            <person name="Lipzen A."/>
            <person name="Macqueen A."/>
            <person name="Palacio-Mejia J."/>
            <person name="Plott C."/>
            <person name="Shakirov E."/>
            <person name="Shu S."/>
            <person name="Yoshinaga Y."/>
            <person name="Zane M."/>
            <person name="Rokhsar D."/>
            <person name="Grimwood J."/>
            <person name="Schmutz J."/>
            <person name="Juenger T."/>
        </authorList>
    </citation>
    <scope>NUCLEOTIDE SEQUENCE [LARGE SCALE GENOMIC DNA]</scope>
    <source>
        <strain evidence="6">FIL2</strain>
    </source>
</reference>
<evidence type="ECO:0000256" key="3">
    <source>
        <dbReference type="SAM" id="MobiDB-lite"/>
    </source>
</evidence>
<proteinExistence type="inferred from homology"/>
<evidence type="ECO:0000259" key="5">
    <source>
        <dbReference type="SMART" id="SM00672"/>
    </source>
</evidence>
<keyword evidence="4" id="KW-1133">Transmembrane helix</keyword>
<gene>
    <name evidence="6" type="ORF">PAHAL_3G118900</name>
</gene>
<comment type="similarity">
    <text evidence="1">Belongs to the glycosyltransferase 90 family.</text>
</comment>
<dbReference type="AlphaFoldDB" id="A0A2S3H848"/>
<dbReference type="GO" id="GO:0016740">
    <property type="term" value="F:transferase activity"/>
    <property type="evidence" value="ECO:0007669"/>
    <property type="project" value="UniProtKB-KW"/>
</dbReference>
<keyword evidence="4" id="KW-0812">Transmembrane</keyword>
<accession>A0A2S3H848</accession>
<dbReference type="Gramene" id="PAN17289">
    <property type="protein sequence ID" value="PAN17289"/>
    <property type="gene ID" value="PAHAL_3G118900"/>
</dbReference>
<dbReference type="InterPro" id="IPR006598">
    <property type="entry name" value="CAP10"/>
</dbReference>
<dbReference type="PANTHER" id="PTHR12203:SF35">
    <property type="entry name" value="PROTEIN O-GLUCOSYLTRANSFERASE 1"/>
    <property type="match status" value="1"/>
</dbReference>
<dbReference type="InterPro" id="IPR051091">
    <property type="entry name" value="O-Glucosyltr/Glycosyltrsf_90"/>
</dbReference>
<feature type="region of interest" description="Disordered" evidence="3">
    <location>
        <begin position="95"/>
        <end position="128"/>
    </location>
</feature>
<dbReference type="EMBL" id="CM008048">
    <property type="protein sequence ID" value="PAN17289.1"/>
    <property type="molecule type" value="Genomic_DNA"/>
</dbReference>
<evidence type="ECO:0000256" key="2">
    <source>
        <dbReference type="ARBA" id="ARBA00022679"/>
    </source>
</evidence>
<feature type="domain" description="Glycosyl transferase CAP10" evidence="5">
    <location>
        <begin position="206"/>
        <end position="460"/>
    </location>
</feature>
<dbReference type="SMART" id="SM00672">
    <property type="entry name" value="CAP10"/>
    <property type="match status" value="1"/>
</dbReference>
<organism evidence="6">
    <name type="scientific">Panicum hallii</name>
    <dbReference type="NCBI Taxonomy" id="206008"/>
    <lineage>
        <taxon>Eukaryota</taxon>
        <taxon>Viridiplantae</taxon>
        <taxon>Streptophyta</taxon>
        <taxon>Embryophyta</taxon>
        <taxon>Tracheophyta</taxon>
        <taxon>Spermatophyta</taxon>
        <taxon>Magnoliopsida</taxon>
        <taxon>Liliopsida</taxon>
        <taxon>Poales</taxon>
        <taxon>Poaceae</taxon>
        <taxon>PACMAD clade</taxon>
        <taxon>Panicoideae</taxon>
        <taxon>Panicodae</taxon>
        <taxon>Paniceae</taxon>
        <taxon>Panicinae</taxon>
        <taxon>Panicum</taxon>
        <taxon>Panicum sect. Panicum</taxon>
    </lineage>
</organism>
<evidence type="ECO:0000256" key="1">
    <source>
        <dbReference type="ARBA" id="ARBA00010118"/>
    </source>
</evidence>
<feature type="compositionally biased region" description="Low complexity" evidence="3">
    <location>
        <begin position="106"/>
        <end position="119"/>
    </location>
</feature>
<feature type="transmembrane region" description="Helical" evidence="4">
    <location>
        <begin position="25"/>
        <end position="49"/>
    </location>
</feature>
<evidence type="ECO:0000256" key="4">
    <source>
        <dbReference type="SAM" id="Phobius"/>
    </source>
</evidence>